<reference evidence="1 2" key="1">
    <citation type="journal article" date="2023" name="Nucleic Acids Res.">
        <title>The hologenome of Daphnia magna reveals possible DNA methylation and microbiome-mediated evolution of the host genome.</title>
        <authorList>
            <person name="Chaturvedi A."/>
            <person name="Li X."/>
            <person name="Dhandapani V."/>
            <person name="Marshall H."/>
            <person name="Kissane S."/>
            <person name="Cuenca-Cambronero M."/>
            <person name="Asole G."/>
            <person name="Calvet F."/>
            <person name="Ruiz-Romero M."/>
            <person name="Marangio P."/>
            <person name="Guigo R."/>
            <person name="Rago D."/>
            <person name="Mirbahai L."/>
            <person name="Eastwood N."/>
            <person name="Colbourne J.K."/>
            <person name="Zhou J."/>
            <person name="Mallon E."/>
            <person name="Orsini L."/>
        </authorList>
    </citation>
    <scope>NUCLEOTIDE SEQUENCE [LARGE SCALE GENOMIC DNA]</scope>
    <source>
        <strain evidence="1">LRV0_1</strain>
    </source>
</reference>
<organism evidence="1 2">
    <name type="scientific">Daphnia magna</name>
    <dbReference type="NCBI Taxonomy" id="35525"/>
    <lineage>
        <taxon>Eukaryota</taxon>
        <taxon>Metazoa</taxon>
        <taxon>Ecdysozoa</taxon>
        <taxon>Arthropoda</taxon>
        <taxon>Crustacea</taxon>
        <taxon>Branchiopoda</taxon>
        <taxon>Diplostraca</taxon>
        <taxon>Cladocera</taxon>
        <taxon>Anomopoda</taxon>
        <taxon>Daphniidae</taxon>
        <taxon>Daphnia</taxon>
    </lineage>
</organism>
<name>A0ABR0A969_9CRUS</name>
<protein>
    <submittedName>
        <fullName evidence="1">Uncharacterized protein</fullName>
    </submittedName>
</protein>
<evidence type="ECO:0000313" key="2">
    <source>
        <dbReference type="Proteomes" id="UP001234178"/>
    </source>
</evidence>
<evidence type="ECO:0000313" key="1">
    <source>
        <dbReference type="EMBL" id="KAK4021681.1"/>
    </source>
</evidence>
<sequence length="85" mass="9523">MKGCVNLFLPLNDRWKANESKNLTGDYNIIVFVDEIHIQQSLPGSSTTSEVNFLLPVHISVVTDGVCVEHPDYHARDRSSIPDEV</sequence>
<gene>
    <name evidence="1" type="ORF">OUZ56_003591</name>
</gene>
<comment type="caution">
    <text evidence="1">The sequence shown here is derived from an EMBL/GenBank/DDBJ whole genome shotgun (WGS) entry which is preliminary data.</text>
</comment>
<dbReference type="EMBL" id="JAOYFB010000036">
    <property type="protein sequence ID" value="KAK4021681.1"/>
    <property type="molecule type" value="Genomic_DNA"/>
</dbReference>
<accession>A0ABR0A969</accession>
<dbReference type="Proteomes" id="UP001234178">
    <property type="component" value="Unassembled WGS sequence"/>
</dbReference>
<proteinExistence type="predicted"/>
<keyword evidence="2" id="KW-1185">Reference proteome</keyword>